<evidence type="ECO:0000313" key="3">
    <source>
        <dbReference type="Proteomes" id="UP000035213"/>
    </source>
</evidence>
<protein>
    <submittedName>
        <fullName evidence="2">Uncharacterized protein</fullName>
    </submittedName>
</protein>
<organism evidence="2 3">
    <name type="scientific">Chryseobacterium gallinarum</name>
    <dbReference type="NCBI Taxonomy" id="1324352"/>
    <lineage>
        <taxon>Bacteria</taxon>
        <taxon>Pseudomonadati</taxon>
        <taxon>Bacteroidota</taxon>
        <taxon>Flavobacteriia</taxon>
        <taxon>Flavobacteriales</taxon>
        <taxon>Weeksellaceae</taxon>
        <taxon>Chryseobacterium group</taxon>
        <taxon>Chryseobacterium</taxon>
    </lineage>
</organism>
<dbReference type="OrthoDB" id="1262175at2"/>
<dbReference type="EMBL" id="CP009928">
    <property type="protein sequence ID" value="AKK74750.1"/>
    <property type="molecule type" value="Genomic_DNA"/>
</dbReference>
<evidence type="ECO:0000256" key="1">
    <source>
        <dbReference type="SAM" id="SignalP"/>
    </source>
</evidence>
<dbReference type="KEGG" id="cgn:OK18_02310"/>
<feature type="signal peptide" evidence="1">
    <location>
        <begin position="1"/>
        <end position="19"/>
    </location>
</feature>
<feature type="chain" id="PRO_5005185114" evidence="1">
    <location>
        <begin position="20"/>
        <end position="180"/>
    </location>
</feature>
<keyword evidence="1" id="KW-0732">Signal</keyword>
<proteinExistence type="predicted"/>
<reference evidence="2 3" key="1">
    <citation type="submission" date="2014-11" db="EMBL/GenBank/DDBJ databases">
        <authorList>
            <person name="Park G.-S."/>
            <person name="Hong S.-J."/>
            <person name="Jung B.K."/>
            <person name="Khan A.R."/>
            <person name="Kwak Y."/>
            <person name="Shin J.-H."/>
        </authorList>
    </citation>
    <scope>NUCLEOTIDE SEQUENCE [LARGE SCALE GENOMIC DNA]</scope>
    <source>
        <strain evidence="2 3">DSM 27622</strain>
    </source>
</reference>
<dbReference type="STRING" id="1324352.OK18_02310"/>
<dbReference type="Proteomes" id="UP000035213">
    <property type="component" value="Chromosome"/>
</dbReference>
<gene>
    <name evidence="2" type="ORF">OK18_02310</name>
</gene>
<evidence type="ECO:0000313" key="2">
    <source>
        <dbReference type="EMBL" id="AKK74750.1"/>
    </source>
</evidence>
<dbReference type="AlphaFoldDB" id="A0A0G3M827"/>
<accession>A0A0G3M827</accession>
<name>A0A0G3M827_CHRGL</name>
<dbReference type="RefSeq" id="WP_053329271.1">
    <property type="nucleotide sequence ID" value="NZ_CP009928.1"/>
</dbReference>
<sequence length="180" mass="21452">MIKNSFLLLCCVIFVQACAQTRKLEDGRKVLTKKYKNSKRFDRSIYNDIHTDYFYQKIDYYMADKNYSKIRDIGKDVDRRIQFYDNGRMRFLSFTMDEPDPEKTGMRGVIYLKNGKLKIDTQEADQGGRVFKGTYSAKVEGDKLYILHDNFLVPPSEYVCYVYQKSEKIPENWKQYKADW</sequence>
<dbReference type="PATRIC" id="fig|1324352.5.peg.502"/>
<dbReference type="PROSITE" id="PS51257">
    <property type="entry name" value="PROKAR_LIPOPROTEIN"/>
    <property type="match status" value="1"/>
</dbReference>